<keyword evidence="2" id="KW-0479">Metal-binding</keyword>
<dbReference type="HOGENOM" id="CLU_1152043_0_0_1"/>
<dbReference type="InterPro" id="IPR004457">
    <property type="entry name" value="Znf_ZPR1"/>
</dbReference>
<feature type="domain" description="Zinc finger ZPR1-type" evidence="6">
    <location>
        <begin position="27"/>
        <end position="187"/>
    </location>
</feature>
<dbReference type="OrthoDB" id="308464at2759"/>
<dbReference type="SMART" id="SM00709">
    <property type="entry name" value="Zpr1"/>
    <property type="match status" value="1"/>
</dbReference>
<feature type="region of interest" description="Disordered" evidence="5">
    <location>
        <begin position="213"/>
        <end position="242"/>
    </location>
</feature>
<dbReference type="GO" id="GO:0005634">
    <property type="term" value="C:nucleus"/>
    <property type="evidence" value="ECO:0007669"/>
    <property type="project" value="TreeGrafter"/>
</dbReference>
<dbReference type="InterPro" id="IPR042452">
    <property type="entry name" value="ZPR1_Znf1/2"/>
</dbReference>
<dbReference type="PANTHER" id="PTHR10876:SF0">
    <property type="entry name" value="ZINC FINGER PROTEIN ZPR1"/>
    <property type="match status" value="1"/>
</dbReference>
<protein>
    <recommendedName>
        <fullName evidence="6">Zinc finger ZPR1-type domain-containing protein</fullName>
    </recommendedName>
</protein>
<keyword evidence="3" id="KW-0863">Zinc-finger</keyword>
<dbReference type="InterPro" id="IPR042451">
    <property type="entry name" value="ZPR1_A/B_dom"/>
</dbReference>
<dbReference type="PANTHER" id="PTHR10876">
    <property type="entry name" value="ZINC FINGER PROTEIN ZPR1"/>
    <property type="match status" value="1"/>
</dbReference>
<evidence type="ECO:0000256" key="4">
    <source>
        <dbReference type="ARBA" id="ARBA00022833"/>
    </source>
</evidence>
<dbReference type="Gene3D" id="2.60.120.1040">
    <property type="entry name" value="ZPR1, A/B domain"/>
    <property type="match status" value="1"/>
</dbReference>
<dbReference type="VEuPathDB" id="MicrosporidiaDB:NEQG_00818"/>
<organism evidence="7 8">
    <name type="scientific">Nematocida parisii (strain ERTm3)</name>
    <name type="common">Nematode killer fungus</name>
    <dbReference type="NCBI Taxonomy" id="935791"/>
    <lineage>
        <taxon>Eukaryota</taxon>
        <taxon>Fungi</taxon>
        <taxon>Fungi incertae sedis</taxon>
        <taxon>Microsporidia</taxon>
        <taxon>Nematocida</taxon>
    </lineage>
</organism>
<feature type="compositionally biased region" description="Basic and acidic residues" evidence="5">
    <location>
        <begin position="225"/>
        <end position="236"/>
    </location>
</feature>
<dbReference type="InParanoid" id="I3EIF2"/>
<dbReference type="EMBL" id="GL870877">
    <property type="protein sequence ID" value="EIJ88999.1"/>
    <property type="molecule type" value="Genomic_DNA"/>
</dbReference>
<dbReference type="GO" id="GO:0008270">
    <property type="term" value="F:zinc ion binding"/>
    <property type="evidence" value="ECO:0007669"/>
    <property type="project" value="UniProtKB-KW"/>
</dbReference>
<accession>I3EIF2</accession>
<evidence type="ECO:0000313" key="8">
    <source>
        <dbReference type="Proteomes" id="UP000002872"/>
    </source>
</evidence>
<evidence type="ECO:0000313" key="7">
    <source>
        <dbReference type="EMBL" id="EIJ88999.1"/>
    </source>
</evidence>
<dbReference type="Proteomes" id="UP000002872">
    <property type="component" value="Unassembled WGS sequence"/>
</dbReference>
<proteinExistence type="inferred from homology"/>
<comment type="similarity">
    <text evidence="1">Belongs to the ZPR1 family.</text>
</comment>
<dbReference type="STRING" id="935791.I3EIF2"/>
<sequence length="242" mass="27132">MSSPDPEQTYLDISVDLVPNEPAEIEQPCVACGNAGLLRLLIVPDMFFPDSLISTFTCRVCPFRNKQMDEMNQSNKGVRISCYLDKPEDLKRYLIIPSKAKVSFESGLDGVTYTHQEDSVSTVESLIRSIFEKLLSISTLPESRLTKEELLELEEYSGVATFLQDSMDNLNMTLSIDDPKGVARVMPIGANMQRSTKSVPLDYYRDGIVEIEEYDLEPENSGENKTAEDLVEETSHESTSPE</sequence>
<evidence type="ECO:0000256" key="2">
    <source>
        <dbReference type="ARBA" id="ARBA00022723"/>
    </source>
</evidence>
<reference evidence="7" key="1">
    <citation type="submission" date="2011-01" db="EMBL/GenBank/DDBJ databases">
        <title>The Genome Sequence of Nematocida parisii strain ERTm3.</title>
        <authorList>
            <consortium name="The Broad Institute Genome Sequencing Platform"/>
            <consortium name="The Broad Institute Genome Sequencing Center for Infectious Disease"/>
            <person name="Cuomo C."/>
            <person name="Troemel E."/>
            <person name="Young S.K."/>
            <person name="Zeng Q."/>
            <person name="Gargeya S."/>
            <person name="Fitzgerald M."/>
            <person name="Haas B."/>
            <person name="Abouelleil A."/>
            <person name="Alvarado L."/>
            <person name="Arachchi H.M."/>
            <person name="Berlin A."/>
            <person name="Chapman S.B."/>
            <person name="Gearin G."/>
            <person name="Goldberg J."/>
            <person name="Griggs A."/>
            <person name="Gujja S."/>
            <person name="Hansen M."/>
            <person name="Heiman D."/>
            <person name="Howarth C."/>
            <person name="Larimer J."/>
            <person name="Lui A."/>
            <person name="MacDonald P.J.P."/>
            <person name="McCowen C."/>
            <person name="Montmayeur A."/>
            <person name="Murphy C."/>
            <person name="Neiman D."/>
            <person name="Pearson M."/>
            <person name="Priest M."/>
            <person name="Roberts A."/>
            <person name="Saif S."/>
            <person name="Shea T."/>
            <person name="Sisk P."/>
            <person name="Stolte C."/>
            <person name="Sykes S."/>
            <person name="Wortman J."/>
            <person name="Nusbaum C."/>
            <person name="Birren B."/>
        </authorList>
    </citation>
    <scope>NUCLEOTIDE SEQUENCE</scope>
    <source>
        <strain evidence="7">ERTm3</strain>
    </source>
</reference>
<keyword evidence="4" id="KW-0862">Zinc</keyword>
<evidence type="ECO:0000256" key="1">
    <source>
        <dbReference type="ARBA" id="ARBA00008354"/>
    </source>
</evidence>
<keyword evidence="8" id="KW-1185">Reference proteome</keyword>
<evidence type="ECO:0000256" key="3">
    <source>
        <dbReference type="ARBA" id="ARBA00022771"/>
    </source>
</evidence>
<name>I3EIF2_NEMP3</name>
<dbReference type="Gene3D" id="2.20.25.420">
    <property type="entry name" value="ZPR1, zinc finger domain"/>
    <property type="match status" value="1"/>
</dbReference>
<evidence type="ECO:0000256" key="5">
    <source>
        <dbReference type="SAM" id="MobiDB-lite"/>
    </source>
</evidence>
<gene>
    <name evidence="7" type="ORF">NEQG_00818</name>
</gene>
<dbReference type="InterPro" id="IPR040141">
    <property type="entry name" value="ZPR1"/>
</dbReference>
<evidence type="ECO:0000259" key="6">
    <source>
        <dbReference type="SMART" id="SM00709"/>
    </source>
</evidence>
<dbReference type="OMA" id="TCNIQDN"/>
<dbReference type="AlphaFoldDB" id="I3EIF2"/>